<reference evidence="4" key="1">
    <citation type="submission" date="2005-09" db="EMBL/GenBank/DDBJ databases">
        <authorList>
            <person name="Mural R.J."/>
            <person name="Li P.W."/>
            <person name="Adams M.D."/>
            <person name="Amanatides P.G."/>
            <person name="Baden-Tillson H."/>
            <person name="Barnstead M."/>
            <person name="Chin S.H."/>
            <person name="Dew I."/>
            <person name="Evans C.A."/>
            <person name="Ferriera S."/>
            <person name="Flanigan M."/>
            <person name="Fosler C."/>
            <person name="Glodek A."/>
            <person name="Gu Z."/>
            <person name="Holt R.A."/>
            <person name="Jennings D."/>
            <person name="Kraft C.L."/>
            <person name="Lu F."/>
            <person name="Nguyen T."/>
            <person name="Nusskern D.R."/>
            <person name="Pfannkoch C.M."/>
            <person name="Sitter C."/>
            <person name="Sutton G.G."/>
            <person name="Venter J.C."/>
            <person name="Wang Z."/>
            <person name="Woodage T."/>
            <person name="Zheng X.H."/>
            <person name="Zhong F."/>
        </authorList>
    </citation>
    <scope>NUCLEOTIDE SEQUENCE [LARGE SCALE GENOMIC DNA]</scope>
    <source>
        <strain>BN</strain>
        <strain evidence="4">Sprague-Dawley</strain>
    </source>
</reference>
<organism evidence="3 4">
    <name type="scientific">Rattus norvegicus</name>
    <name type="common">Rat</name>
    <dbReference type="NCBI Taxonomy" id="10116"/>
    <lineage>
        <taxon>Eukaryota</taxon>
        <taxon>Metazoa</taxon>
        <taxon>Chordata</taxon>
        <taxon>Craniata</taxon>
        <taxon>Vertebrata</taxon>
        <taxon>Euteleostomi</taxon>
        <taxon>Mammalia</taxon>
        <taxon>Eutheria</taxon>
        <taxon>Euarchontoglires</taxon>
        <taxon>Glires</taxon>
        <taxon>Rodentia</taxon>
        <taxon>Myomorpha</taxon>
        <taxon>Muroidea</taxon>
        <taxon>Muridae</taxon>
        <taxon>Murinae</taxon>
        <taxon>Rattus</taxon>
    </lineage>
</organism>
<dbReference type="AlphaFoldDB" id="A6IFA4"/>
<name>A6IFA4_RAT</name>
<dbReference type="Proteomes" id="UP000234681">
    <property type="component" value="Chromosome 4"/>
</dbReference>
<feature type="region of interest" description="Disordered" evidence="1">
    <location>
        <begin position="158"/>
        <end position="190"/>
    </location>
</feature>
<proteinExistence type="predicted"/>
<protein>
    <submittedName>
        <fullName evidence="3">RCG28216</fullName>
    </submittedName>
</protein>
<dbReference type="InterPro" id="IPR029212">
    <property type="entry name" value="ARHGEF5/35_N"/>
</dbReference>
<feature type="non-terminal residue" evidence="3">
    <location>
        <position position="190"/>
    </location>
</feature>
<feature type="domain" description="Rho guanine nucleotide exchange factor 5/35 N-terminal" evidence="2">
    <location>
        <begin position="1"/>
        <end position="190"/>
    </location>
</feature>
<evidence type="ECO:0000259" key="2">
    <source>
        <dbReference type="Pfam" id="PF15441"/>
    </source>
</evidence>
<evidence type="ECO:0000313" key="3">
    <source>
        <dbReference type="EMBL" id="EDM15541.1"/>
    </source>
</evidence>
<gene>
    <name evidence="3" type="ORF">rCG_28216</name>
</gene>
<evidence type="ECO:0000313" key="4">
    <source>
        <dbReference type="Proteomes" id="UP000234681"/>
    </source>
</evidence>
<evidence type="ECO:0000256" key="1">
    <source>
        <dbReference type="SAM" id="MobiDB-lite"/>
    </source>
</evidence>
<accession>A6IFA4</accession>
<dbReference type="Pfam" id="PF15441">
    <property type="entry name" value="ARHGEF5_35"/>
    <property type="match status" value="1"/>
</dbReference>
<feature type="region of interest" description="Disordered" evidence="1">
    <location>
        <begin position="1"/>
        <end position="53"/>
    </location>
</feature>
<dbReference type="EMBL" id="CH473959">
    <property type="protein sequence ID" value="EDM15541.1"/>
    <property type="molecule type" value="Genomic_DNA"/>
</dbReference>
<sequence>MEAEEPEHGACTPVPDIEELGAIPEGIMRSSQIPALDPEAQEGQDPSYKWTDGHRSLMDQSKVLRDVSDHTPNSVAIFFKKDSSAMATSQEILLAEARDTADQQEAVTQSLQDRLSTTVAAPELLGCAVQEEWLDIPSKLDSRVEAELQPELMSLTLAVSKEKEEEESSPDTSTPGFWPPSKIHPGETDQ</sequence>